<dbReference type="EMBL" id="LXQD01000322">
    <property type="protein sequence ID" value="RCJ22984.1"/>
    <property type="molecule type" value="Genomic_DNA"/>
</dbReference>
<dbReference type="InterPro" id="IPR020904">
    <property type="entry name" value="Sc_DH/Rdtase_CS"/>
</dbReference>
<dbReference type="PROSITE" id="PS00061">
    <property type="entry name" value="ADH_SHORT"/>
    <property type="match status" value="1"/>
</dbReference>
<dbReference type="GO" id="GO:0005975">
    <property type="term" value="P:carbohydrate metabolic process"/>
    <property type="evidence" value="ECO:0007669"/>
    <property type="project" value="UniProtKB-ARBA"/>
</dbReference>
<dbReference type="SUPFAM" id="SSF51735">
    <property type="entry name" value="NAD(P)-binding Rossmann-fold domains"/>
    <property type="match status" value="1"/>
</dbReference>
<dbReference type="PRINTS" id="PR00080">
    <property type="entry name" value="SDRFAMILY"/>
</dbReference>
<dbReference type="PANTHER" id="PTHR42760:SF115">
    <property type="entry name" value="3-OXOACYL-[ACYL-CARRIER-PROTEIN] REDUCTASE FABG"/>
    <property type="match status" value="1"/>
</dbReference>
<dbReference type="NCBIfam" id="NF006132">
    <property type="entry name" value="PRK08277.1"/>
    <property type="match status" value="1"/>
</dbReference>
<dbReference type="InterPro" id="IPR036291">
    <property type="entry name" value="NAD(P)-bd_dom_sf"/>
</dbReference>
<dbReference type="PANTHER" id="PTHR42760">
    <property type="entry name" value="SHORT-CHAIN DEHYDROGENASES/REDUCTASES FAMILY MEMBER"/>
    <property type="match status" value="1"/>
</dbReference>
<proteinExistence type="inferred from homology"/>
<dbReference type="AlphaFoldDB" id="A0A367QIB3"/>
<reference evidence="3" key="1">
    <citation type="submission" date="2016-04" db="EMBL/GenBank/DDBJ databases">
        <authorList>
            <person name="Tabuchi Yagui T.R."/>
        </authorList>
    </citation>
    <scope>NUCLEOTIDE SEQUENCE [LARGE SCALE GENOMIC DNA]</scope>
    <source>
        <strain evidence="3">NIES-26</strain>
    </source>
</reference>
<dbReference type="Gene3D" id="3.40.50.720">
    <property type="entry name" value="NAD(P)-binding Rossmann-like Domain"/>
    <property type="match status" value="1"/>
</dbReference>
<dbReference type="Pfam" id="PF13561">
    <property type="entry name" value="adh_short_C2"/>
    <property type="match status" value="1"/>
</dbReference>
<accession>A0A367QIB3</accession>
<evidence type="ECO:0000313" key="4">
    <source>
        <dbReference type="Proteomes" id="UP000252107"/>
    </source>
</evidence>
<keyword evidence="2" id="KW-0560">Oxidoreductase</keyword>
<dbReference type="Proteomes" id="UP000252107">
    <property type="component" value="Unassembled WGS sequence"/>
</dbReference>
<sequence>MPDLLNKPDLILNKLFSLKDQVAVVTGGSGVLGGAMARGLALAGARVVVLGRNEARTGAVVADISANGGESMAVLADVSDRSQLEIAKSAIIKHWGQIDILVNSAGGNIPAATITPDATFFDMPHAAFEQVVSLNLVGTLLPSQVFGQAMIERNQPRGCIVNISSMSAIRAISRVVGYSAAKAGIDNFTRWLAVELAQKYGAGLRVNAIAPGFFIGEQNRDLLLHPDGSLTVRGQKIIEHTPAGRFGEPDELLSTLIWLCSSGSSFVNGVVVPIDGGFSIYSGV</sequence>
<evidence type="ECO:0000256" key="2">
    <source>
        <dbReference type="ARBA" id="ARBA00023002"/>
    </source>
</evidence>
<comment type="similarity">
    <text evidence="1">Belongs to the short-chain dehydrogenases/reductases (SDR) family.</text>
</comment>
<dbReference type="PRINTS" id="PR00081">
    <property type="entry name" value="GDHRDH"/>
</dbReference>
<dbReference type="GO" id="GO:0016616">
    <property type="term" value="F:oxidoreductase activity, acting on the CH-OH group of donors, NAD or NADP as acceptor"/>
    <property type="evidence" value="ECO:0007669"/>
    <property type="project" value="TreeGrafter"/>
</dbReference>
<comment type="caution">
    <text evidence="3">The sequence shown here is derived from an EMBL/GenBank/DDBJ whole genome shotgun (WGS) entry which is preliminary data.</text>
</comment>
<evidence type="ECO:0000256" key="1">
    <source>
        <dbReference type="ARBA" id="ARBA00006484"/>
    </source>
</evidence>
<evidence type="ECO:0000313" key="3">
    <source>
        <dbReference type="EMBL" id="RCJ22984.1"/>
    </source>
</evidence>
<protein>
    <submittedName>
        <fullName evidence="3">D-mannonate oxidoreductase</fullName>
    </submittedName>
</protein>
<keyword evidence="4" id="KW-1185">Reference proteome</keyword>
<gene>
    <name evidence="3" type="ORF">A6770_29240</name>
</gene>
<dbReference type="InterPro" id="IPR002347">
    <property type="entry name" value="SDR_fam"/>
</dbReference>
<dbReference type="FunFam" id="3.40.50.720:FF:000240">
    <property type="entry name" value="SDR family oxidoreductase"/>
    <property type="match status" value="1"/>
</dbReference>
<name>A0A367QIB3_9NOSO</name>
<organism evidence="3 4">
    <name type="scientific">Nostoc minutum NIES-26</name>
    <dbReference type="NCBI Taxonomy" id="1844469"/>
    <lineage>
        <taxon>Bacteria</taxon>
        <taxon>Bacillati</taxon>
        <taxon>Cyanobacteriota</taxon>
        <taxon>Cyanophyceae</taxon>
        <taxon>Nostocales</taxon>
        <taxon>Nostocaceae</taxon>
        <taxon>Nostoc</taxon>
    </lineage>
</organism>